<evidence type="ECO:0000313" key="1">
    <source>
        <dbReference type="EMBL" id="SVD26847.1"/>
    </source>
</evidence>
<name>A0A382TYS7_9ZZZZ</name>
<dbReference type="EMBL" id="UINC01139974">
    <property type="protein sequence ID" value="SVD26847.1"/>
    <property type="molecule type" value="Genomic_DNA"/>
</dbReference>
<dbReference type="AlphaFoldDB" id="A0A382TYS7"/>
<sequence length="90" mass="10137">MGKKSLVFLILILLSACSTIPSFHDTVSSDYEKVEKTDITLSKAFAECEVLGETARGKMVTDKLSEVDDYWKNRNIVVDKCMISKGFKLR</sequence>
<proteinExistence type="predicted"/>
<reference evidence="1" key="1">
    <citation type="submission" date="2018-05" db="EMBL/GenBank/DDBJ databases">
        <authorList>
            <person name="Lanie J.A."/>
            <person name="Ng W.-L."/>
            <person name="Kazmierczak K.M."/>
            <person name="Andrzejewski T.M."/>
            <person name="Davidsen T.M."/>
            <person name="Wayne K.J."/>
            <person name="Tettelin H."/>
            <person name="Glass J.I."/>
            <person name="Rusch D."/>
            <person name="Podicherti R."/>
            <person name="Tsui H.-C.T."/>
            <person name="Winkler M.E."/>
        </authorList>
    </citation>
    <scope>NUCLEOTIDE SEQUENCE</scope>
</reference>
<gene>
    <name evidence="1" type="ORF">METZ01_LOCUS379701</name>
</gene>
<evidence type="ECO:0008006" key="2">
    <source>
        <dbReference type="Google" id="ProtNLM"/>
    </source>
</evidence>
<protein>
    <recommendedName>
        <fullName evidence="2">Lipoprotein</fullName>
    </recommendedName>
</protein>
<organism evidence="1">
    <name type="scientific">marine metagenome</name>
    <dbReference type="NCBI Taxonomy" id="408172"/>
    <lineage>
        <taxon>unclassified sequences</taxon>
        <taxon>metagenomes</taxon>
        <taxon>ecological metagenomes</taxon>
    </lineage>
</organism>
<dbReference type="PROSITE" id="PS51257">
    <property type="entry name" value="PROKAR_LIPOPROTEIN"/>
    <property type="match status" value="1"/>
</dbReference>
<accession>A0A382TYS7</accession>